<dbReference type="Pfam" id="PF16258">
    <property type="entry name" value="DUF4912"/>
    <property type="match status" value="1"/>
</dbReference>
<feature type="region of interest" description="Disordered" evidence="1">
    <location>
        <begin position="17"/>
        <end position="41"/>
    </location>
</feature>
<reference evidence="3" key="1">
    <citation type="submission" date="2016-07" db="EMBL/GenBank/DDBJ databases">
        <authorList>
            <person name="Florea S."/>
            <person name="Webb J.S."/>
            <person name="Jaromczyk J."/>
            <person name="Schardl C.L."/>
        </authorList>
    </citation>
    <scope>NUCLEOTIDE SEQUENCE [LARGE SCALE GENOMIC DNA]</scope>
    <source>
        <strain evidence="3">Z6</strain>
    </source>
</reference>
<gene>
    <name evidence="2" type="ORF">U472_11630</name>
</gene>
<evidence type="ECO:0000256" key="1">
    <source>
        <dbReference type="SAM" id="MobiDB-lite"/>
    </source>
</evidence>
<comment type="caution">
    <text evidence="2">The sequence shown here is derived from an EMBL/GenBank/DDBJ whole genome shotgun (WGS) entry which is preliminary data.</text>
</comment>
<accession>A0A1C0A8Q6</accession>
<dbReference type="InterPro" id="IPR032585">
    <property type="entry name" value="DUF4912"/>
</dbReference>
<evidence type="ECO:0000313" key="2">
    <source>
        <dbReference type="EMBL" id="OCL26626.1"/>
    </source>
</evidence>
<dbReference type="EMBL" id="LWDV01000009">
    <property type="protein sequence ID" value="OCL26626.1"/>
    <property type="molecule type" value="Genomic_DNA"/>
</dbReference>
<dbReference type="Proteomes" id="UP000093514">
    <property type="component" value="Unassembled WGS sequence"/>
</dbReference>
<organism evidence="2 3">
    <name type="scientific">Orenia metallireducens</name>
    <dbReference type="NCBI Taxonomy" id="1413210"/>
    <lineage>
        <taxon>Bacteria</taxon>
        <taxon>Bacillati</taxon>
        <taxon>Bacillota</taxon>
        <taxon>Clostridia</taxon>
        <taxon>Halanaerobiales</taxon>
        <taxon>Halobacteroidaceae</taxon>
        <taxon>Orenia</taxon>
    </lineage>
</organism>
<dbReference type="RefSeq" id="WP_068718641.1">
    <property type="nucleotide sequence ID" value="NZ_LWDV01000009.1"/>
</dbReference>
<keyword evidence="3" id="KW-1185">Reference proteome</keyword>
<name>A0A1C0A8Q6_9FIRM</name>
<evidence type="ECO:0000313" key="3">
    <source>
        <dbReference type="Proteomes" id="UP000093514"/>
    </source>
</evidence>
<proteinExistence type="predicted"/>
<protein>
    <submittedName>
        <fullName evidence="2">Uncharacterized protein</fullName>
    </submittedName>
</protein>
<reference evidence="2 3" key="2">
    <citation type="submission" date="2016-08" db="EMBL/GenBank/DDBJ databases">
        <title>Orenia metallireducens sp. nov. strain Z6, a Novel Metal-reducing Firmicute from the Deep Subsurface.</title>
        <authorList>
            <person name="Maxim B.I."/>
            <person name="Kenneth K."/>
            <person name="Flynn T.M."/>
            <person name="Oloughlin E.J."/>
            <person name="Locke R.A."/>
            <person name="Weber J.R."/>
            <person name="Egan S.M."/>
            <person name="Mackie R.I."/>
            <person name="Cann I.K."/>
        </authorList>
    </citation>
    <scope>NUCLEOTIDE SEQUENCE [LARGE SCALE GENOMIC DNA]</scope>
    <source>
        <strain evidence="2 3">Z6</strain>
    </source>
</reference>
<dbReference type="AlphaFoldDB" id="A0A1C0A8Q6"/>
<dbReference type="OrthoDB" id="9812700at2"/>
<sequence>MSEIQEVNLNQLEDKEVLSSPQTSELAQKKMANNEPNQDNINQYQIPSSYGEDRLMLQVKNPKTAHLYWEYRLEKIYKICRQAGYKGLEDAPLILRVYNLSLGSDYNVYYDINITADNNRWYLNDLAPANTYEVKLGVLDKFGNIHPVLESNRVSMPNNKISDILDEEWMTVKETMDIIYLLSGALARGQEGLSSPELIKKGIRKISEDLEINLYSLEERVSSLALLKLEQLEGSAELLKKSVEILEVLER</sequence>